<evidence type="ECO:0000313" key="2">
    <source>
        <dbReference type="Proteomes" id="UP000499080"/>
    </source>
</evidence>
<reference evidence="1 2" key="1">
    <citation type="journal article" date="2019" name="Sci. Rep.">
        <title>Orb-weaving spider Araneus ventricosus genome elucidates the spidroin gene catalogue.</title>
        <authorList>
            <person name="Kono N."/>
            <person name="Nakamura H."/>
            <person name="Ohtoshi R."/>
            <person name="Moran D.A.P."/>
            <person name="Shinohara A."/>
            <person name="Yoshida Y."/>
            <person name="Fujiwara M."/>
            <person name="Mori M."/>
            <person name="Tomita M."/>
            <person name="Arakawa K."/>
        </authorList>
    </citation>
    <scope>NUCLEOTIDE SEQUENCE [LARGE SCALE GENOMIC DNA]</scope>
</reference>
<dbReference type="EMBL" id="BGPR01000793">
    <property type="protein sequence ID" value="GBM35754.1"/>
    <property type="molecule type" value="Genomic_DNA"/>
</dbReference>
<dbReference type="Gene3D" id="3.30.420.10">
    <property type="entry name" value="Ribonuclease H-like superfamily/Ribonuclease H"/>
    <property type="match status" value="1"/>
</dbReference>
<dbReference type="AlphaFoldDB" id="A0A4Y2F6Q6"/>
<dbReference type="OrthoDB" id="6514649at2759"/>
<sequence length="236" mass="26594">MHFNKNRNGPRWSVGIRWEVIERILLYGARAWANNITSRKQRLLNSIQRKFLLSITGAYSTTPTAALQVIEGITLLHIKAQIESILVRKGHLHRHRNWEGSNILCQEFQKPNPPLIINPANFDLEDRVSIVFVPHHPADAIYTDGSHLEDVTDCAFFVIQNNVQIPQWTAKVSSHNTVFQAETSGIKEAIKWANSKGISTSIWSDSESALRAISSFKSSNLQIHTTSPPKEPINAT</sequence>
<proteinExistence type="predicted"/>
<keyword evidence="2" id="KW-1185">Reference proteome</keyword>
<gene>
    <name evidence="1" type="ORF">AVEN_108954_1</name>
</gene>
<protein>
    <submittedName>
        <fullName evidence="1">Uncharacterized protein</fullName>
    </submittedName>
</protein>
<dbReference type="InterPro" id="IPR036397">
    <property type="entry name" value="RNaseH_sf"/>
</dbReference>
<comment type="caution">
    <text evidence="1">The sequence shown here is derived from an EMBL/GenBank/DDBJ whole genome shotgun (WGS) entry which is preliminary data.</text>
</comment>
<name>A0A4Y2F6Q6_ARAVE</name>
<accession>A0A4Y2F6Q6</accession>
<dbReference type="SUPFAM" id="SSF53098">
    <property type="entry name" value="Ribonuclease H-like"/>
    <property type="match status" value="1"/>
</dbReference>
<organism evidence="1 2">
    <name type="scientific">Araneus ventricosus</name>
    <name type="common">Orbweaver spider</name>
    <name type="synonym">Epeira ventricosa</name>
    <dbReference type="NCBI Taxonomy" id="182803"/>
    <lineage>
        <taxon>Eukaryota</taxon>
        <taxon>Metazoa</taxon>
        <taxon>Ecdysozoa</taxon>
        <taxon>Arthropoda</taxon>
        <taxon>Chelicerata</taxon>
        <taxon>Arachnida</taxon>
        <taxon>Araneae</taxon>
        <taxon>Araneomorphae</taxon>
        <taxon>Entelegynae</taxon>
        <taxon>Araneoidea</taxon>
        <taxon>Araneidae</taxon>
        <taxon>Araneus</taxon>
    </lineage>
</organism>
<evidence type="ECO:0000313" key="1">
    <source>
        <dbReference type="EMBL" id="GBM35754.1"/>
    </source>
</evidence>
<dbReference type="InterPro" id="IPR012337">
    <property type="entry name" value="RNaseH-like_sf"/>
</dbReference>
<dbReference type="Proteomes" id="UP000499080">
    <property type="component" value="Unassembled WGS sequence"/>
</dbReference>
<dbReference type="GO" id="GO:0003676">
    <property type="term" value="F:nucleic acid binding"/>
    <property type="evidence" value="ECO:0007669"/>
    <property type="project" value="InterPro"/>
</dbReference>